<organism evidence="1 2">
    <name type="scientific">Mycena maculata</name>
    <dbReference type="NCBI Taxonomy" id="230809"/>
    <lineage>
        <taxon>Eukaryota</taxon>
        <taxon>Fungi</taxon>
        <taxon>Dikarya</taxon>
        <taxon>Basidiomycota</taxon>
        <taxon>Agaricomycotina</taxon>
        <taxon>Agaricomycetes</taxon>
        <taxon>Agaricomycetidae</taxon>
        <taxon>Agaricales</taxon>
        <taxon>Marasmiineae</taxon>
        <taxon>Mycenaceae</taxon>
        <taxon>Mycena</taxon>
    </lineage>
</organism>
<accession>A0AAD7HY89</accession>
<comment type="caution">
    <text evidence="1">The sequence shown here is derived from an EMBL/GenBank/DDBJ whole genome shotgun (WGS) entry which is preliminary data.</text>
</comment>
<keyword evidence="2" id="KW-1185">Reference proteome</keyword>
<protein>
    <submittedName>
        <fullName evidence="1">Uncharacterized protein</fullName>
    </submittedName>
</protein>
<sequence>MSLSHPSPPCSSVLVLSALAFLASSEALRFLFLSAAYYLAGPARARPNVVPNSNLQRTPFPPGPFLAGGLMCASDYMDSDPASNRACLLPARLSGGQVFLTLEPRSRYTVPLQP</sequence>
<proteinExistence type="predicted"/>
<reference evidence="1" key="1">
    <citation type="submission" date="2023-03" db="EMBL/GenBank/DDBJ databases">
        <title>Massive genome expansion in bonnet fungi (Mycena s.s.) driven by repeated elements and novel gene families across ecological guilds.</title>
        <authorList>
            <consortium name="Lawrence Berkeley National Laboratory"/>
            <person name="Harder C.B."/>
            <person name="Miyauchi S."/>
            <person name="Viragh M."/>
            <person name="Kuo A."/>
            <person name="Thoen E."/>
            <person name="Andreopoulos B."/>
            <person name="Lu D."/>
            <person name="Skrede I."/>
            <person name="Drula E."/>
            <person name="Henrissat B."/>
            <person name="Morin E."/>
            <person name="Kohler A."/>
            <person name="Barry K."/>
            <person name="LaButti K."/>
            <person name="Morin E."/>
            <person name="Salamov A."/>
            <person name="Lipzen A."/>
            <person name="Mereny Z."/>
            <person name="Hegedus B."/>
            <person name="Baldrian P."/>
            <person name="Stursova M."/>
            <person name="Weitz H."/>
            <person name="Taylor A."/>
            <person name="Grigoriev I.V."/>
            <person name="Nagy L.G."/>
            <person name="Martin F."/>
            <person name="Kauserud H."/>
        </authorList>
    </citation>
    <scope>NUCLEOTIDE SEQUENCE</scope>
    <source>
        <strain evidence="1">CBHHK188m</strain>
    </source>
</reference>
<dbReference type="Proteomes" id="UP001215280">
    <property type="component" value="Unassembled WGS sequence"/>
</dbReference>
<dbReference type="AlphaFoldDB" id="A0AAD7HY89"/>
<evidence type="ECO:0000313" key="1">
    <source>
        <dbReference type="EMBL" id="KAJ7730386.1"/>
    </source>
</evidence>
<gene>
    <name evidence="1" type="ORF">DFH07DRAFT_173898</name>
</gene>
<name>A0AAD7HY89_9AGAR</name>
<dbReference type="EMBL" id="JARJLG010000191">
    <property type="protein sequence ID" value="KAJ7730386.1"/>
    <property type="molecule type" value="Genomic_DNA"/>
</dbReference>
<evidence type="ECO:0000313" key="2">
    <source>
        <dbReference type="Proteomes" id="UP001215280"/>
    </source>
</evidence>